<dbReference type="InterPro" id="IPR036388">
    <property type="entry name" value="WH-like_DNA-bd_sf"/>
</dbReference>
<dbReference type="Proteomes" id="UP000703720">
    <property type="component" value="Unassembled WGS sequence"/>
</dbReference>
<evidence type="ECO:0000256" key="1">
    <source>
        <dbReference type="ARBA" id="ARBA00023015"/>
    </source>
</evidence>
<dbReference type="InterPro" id="IPR036390">
    <property type="entry name" value="WH_DNA-bd_sf"/>
</dbReference>
<protein>
    <submittedName>
        <fullName evidence="5">DNA-binding LacI/PurR family transcriptional regulator</fullName>
    </submittedName>
</protein>
<dbReference type="PROSITE" id="PS51000">
    <property type="entry name" value="HTH_DEOR_2"/>
    <property type="match status" value="1"/>
</dbReference>
<dbReference type="Pfam" id="PF13377">
    <property type="entry name" value="Peripla_BP_3"/>
    <property type="match status" value="1"/>
</dbReference>
<sequence>MPAAARHDAILRELELRGSLSSAAIAARLGVTTMTLWRDLVALEERGLLVRVHGGAISPAVAQQQSRDGEHGAIRPRPVATIGMIVPTTRYYFPEVIRGASQAAHESNCRLVVGASNYSEKEELRQAERLIASGVDALMITPQDSLTQNSALQRLLSGVDVPVVMVERSVDDPLAGKLEWVRTDHAHGAEVAVRHLAEQRHLGIALAARPAATVAGLDAGFRRAMSTLDPGPAHALRRDLSHPQIGDNANIVELGALLDDCLAEGITAAILLGDADAMAFLDLVLERGLRVPEDFAVVAYDDEVAGFATVPLTAVAPPKHELGHAALRLCVDRLRQPSGVAHTSVRMALLPALVVRESTVRVP</sequence>
<keyword evidence="6" id="KW-1185">Reference proteome</keyword>
<dbReference type="GO" id="GO:0003677">
    <property type="term" value="F:DNA binding"/>
    <property type="evidence" value="ECO:0007669"/>
    <property type="project" value="UniProtKB-KW"/>
</dbReference>
<dbReference type="SMART" id="SM00420">
    <property type="entry name" value="HTH_DEOR"/>
    <property type="match status" value="1"/>
</dbReference>
<dbReference type="Gene3D" id="3.40.50.2300">
    <property type="match status" value="2"/>
</dbReference>
<name>A0ABS4WLZ4_9MICO</name>
<proteinExistence type="predicted"/>
<dbReference type="PANTHER" id="PTHR30146:SF155">
    <property type="entry name" value="ALANINE RACEMASE"/>
    <property type="match status" value="1"/>
</dbReference>
<organism evidence="5 6">
    <name type="scientific">Microbacterium phyllosphaerae</name>
    <dbReference type="NCBI Taxonomy" id="124798"/>
    <lineage>
        <taxon>Bacteria</taxon>
        <taxon>Bacillati</taxon>
        <taxon>Actinomycetota</taxon>
        <taxon>Actinomycetes</taxon>
        <taxon>Micrococcales</taxon>
        <taxon>Microbacteriaceae</taxon>
        <taxon>Microbacterium</taxon>
    </lineage>
</organism>
<reference evidence="5 6" key="1">
    <citation type="submission" date="2021-03" db="EMBL/GenBank/DDBJ databases">
        <title>Sequencing the genomes of 1000 actinobacteria strains.</title>
        <authorList>
            <person name="Klenk H.-P."/>
        </authorList>
    </citation>
    <scope>NUCLEOTIDE SEQUENCE [LARGE SCALE GENOMIC DNA]</scope>
    <source>
        <strain evidence="5 6">DSM 13468</strain>
    </source>
</reference>
<dbReference type="EMBL" id="JAGIOA010000001">
    <property type="protein sequence ID" value="MBP2377220.1"/>
    <property type="molecule type" value="Genomic_DNA"/>
</dbReference>
<dbReference type="RefSeq" id="WP_210096593.1">
    <property type="nucleotide sequence ID" value="NZ_BAAAIO010000001.1"/>
</dbReference>
<keyword evidence="2 5" id="KW-0238">DNA-binding</keyword>
<keyword evidence="3" id="KW-0804">Transcription</keyword>
<dbReference type="Pfam" id="PF08220">
    <property type="entry name" value="HTH_DeoR"/>
    <property type="match status" value="1"/>
</dbReference>
<dbReference type="Gene3D" id="1.10.10.10">
    <property type="entry name" value="Winged helix-like DNA-binding domain superfamily/Winged helix DNA-binding domain"/>
    <property type="match status" value="1"/>
</dbReference>
<keyword evidence="1" id="KW-0805">Transcription regulation</keyword>
<gene>
    <name evidence="5" type="ORF">JOF42_000715</name>
</gene>
<dbReference type="PANTHER" id="PTHR30146">
    <property type="entry name" value="LACI-RELATED TRANSCRIPTIONAL REPRESSOR"/>
    <property type="match status" value="1"/>
</dbReference>
<dbReference type="SUPFAM" id="SSF53822">
    <property type="entry name" value="Periplasmic binding protein-like I"/>
    <property type="match status" value="1"/>
</dbReference>
<dbReference type="InterPro" id="IPR001034">
    <property type="entry name" value="DeoR_HTH"/>
</dbReference>
<comment type="caution">
    <text evidence="5">The sequence shown here is derived from an EMBL/GenBank/DDBJ whole genome shotgun (WGS) entry which is preliminary data.</text>
</comment>
<dbReference type="InterPro" id="IPR046335">
    <property type="entry name" value="LacI/GalR-like_sensor"/>
</dbReference>
<evidence type="ECO:0000259" key="4">
    <source>
        <dbReference type="PROSITE" id="PS51000"/>
    </source>
</evidence>
<evidence type="ECO:0000256" key="2">
    <source>
        <dbReference type="ARBA" id="ARBA00023125"/>
    </source>
</evidence>
<accession>A0ABS4WLZ4</accession>
<dbReference type="InterPro" id="IPR028082">
    <property type="entry name" value="Peripla_BP_I"/>
</dbReference>
<dbReference type="PRINTS" id="PR00037">
    <property type="entry name" value="HTHLACR"/>
</dbReference>
<evidence type="ECO:0000313" key="6">
    <source>
        <dbReference type="Proteomes" id="UP000703720"/>
    </source>
</evidence>
<evidence type="ECO:0000256" key="3">
    <source>
        <dbReference type="ARBA" id="ARBA00023163"/>
    </source>
</evidence>
<evidence type="ECO:0000313" key="5">
    <source>
        <dbReference type="EMBL" id="MBP2377220.1"/>
    </source>
</evidence>
<dbReference type="SUPFAM" id="SSF46785">
    <property type="entry name" value="Winged helix' DNA-binding domain"/>
    <property type="match status" value="1"/>
</dbReference>
<feature type="domain" description="HTH deoR-type" evidence="4">
    <location>
        <begin position="3"/>
        <end position="58"/>
    </location>
</feature>